<proteinExistence type="predicted"/>
<dbReference type="Pfam" id="PF00148">
    <property type="entry name" value="Oxidored_nitro"/>
    <property type="match status" value="1"/>
</dbReference>
<keyword evidence="3" id="KW-1185">Reference proteome</keyword>
<dbReference type="InterPro" id="IPR000510">
    <property type="entry name" value="Nase/OxRdtase_comp1"/>
</dbReference>
<evidence type="ECO:0000259" key="1">
    <source>
        <dbReference type="Pfam" id="PF00148"/>
    </source>
</evidence>
<dbReference type="SUPFAM" id="SSF53807">
    <property type="entry name" value="Helical backbone' metal receptor"/>
    <property type="match status" value="1"/>
</dbReference>
<dbReference type="PANTHER" id="PTHR42846:SF1">
    <property type="entry name" value="NI-SIROHYDROCHLORIN A,C-DIAMIDE REDUCTIVE CYCLASE COMPLEX, COMPONENT CFBD"/>
    <property type="match status" value="1"/>
</dbReference>
<evidence type="ECO:0000313" key="2">
    <source>
        <dbReference type="EMBL" id="QCT70096.1"/>
    </source>
</evidence>
<reference evidence="2 3" key="1">
    <citation type="submission" date="2018-05" db="EMBL/GenBank/DDBJ databases">
        <title>Genome comparison of Eubacterium sp.</title>
        <authorList>
            <person name="Feng Y."/>
            <person name="Sanchez-Andrea I."/>
            <person name="Stams A.J.M."/>
            <person name="De Vos W.M."/>
        </authorList>
    </citation>
    <scope>NUCLEOTIDE SEQUENCE [LARGE SCALE GENOMIC DNA]</scope>
    <source>
        <strain evidence="2 3">YI</strain>
    </source>
</reference>
<dbReference type="AlphaFoldDB" id="A0A4V1GLK4"/>
<protein>
    <recommendedName>
        <fullName evidence="1">Nitrogenase/oxidoreductase component 1 domain-containing protein</fullName>
    </recommendedName>
</protein>
<dbReference type="Gene3D" id="3.40.50.1980">
    <property type="entry name" value="Nitrogenase molybdenum iron protein domain"/>
    <property type="match status" value="3"/>
</dbReference>
<name>A0A4V1GLK4_EUBML</name>
<dbReference type="EMBL" id="CP029487">
    <property type="protein sequence ID" value="QCT70096.1"/>
    <property type="molecule type" value="Genomic_DNA"/>
</dbReference>
<dbReference type="Proteomes" id="UP000218387">
    <property type="component" value="Chromosome"/>
</dbReference>
<accession>A0A4V1GLK4</accession>
<dbReference type="KEGG" id="emt:CPZ25_001815"/>
<evidence type="ECO:0000313" key="3">
    <source>
        <dbReference type="Proteomes" id="UP000218387"/>
    </source>
</evidence>
<organism evidence="2 3">
    <name type="scientific">Eubacterium maltosivorans</name>
    <dbReference type="NCBI Taxonomy" id="2041044"/>
    <lineage>
        <taxon>Bacteria</taxon>
        <taxon>Bacillati</taxon>
        <taxon>Bacillota</taxon>
        <taxon>Clostridia</taxon>
        <taxon>Eubacteriales</taxon>
        <taxon>Eubacteriaceae</taxon>
        <taxon>Eubacterium</taxon>
    </lineage>
</organism>
<sequence>MQRWTVWAKYSISLRRRTIMSTATVEKAQPGMGDEALSRLLFQTEGVRVLAVGPPACLRILYFRAMEKEALSRLRLCPVSRLEYTLGSCAHRVRGMLEELVTTRGTKGVVLYVSCPDILIQTDFETLVSEADNPYNVPVAVFRRGPMEKRKKKSVERLEEIIQGFGHAQENHKEGKEERLCPLPPLAADYSGALTAFEGDRSICACLVTGAGCASCPRSIDDFREQPFWYSRMNDLQVTLGAAESIEKGIDAVMQEENRQSAFIVGTPLTVMTGLDDSSFPSLKEKIFIQTNGFQDALEGTQQALSNVSRKQMRRCKRTEKRINFVGYTPFVFGNQRQFAALVRELAQLGYAVCWLGGGKLAELREAPKASVNWVISEVGLELAKWMEKQYGTPWFYQMPVSVSGVRAAYQYLESITGDAAFRRCPQDTVPFKREQRNAVMIGDHELNRQMSTALKNEFYVECAIVEKLPSQWGLAGEVDYVVADPLYFQYLPENTAVKVPLPFPALSGNRYIKGDYCIIGREGCQYLKQFFM</sequence>
<feature type="domain" description="Nitrogenase/oxidoreductase component 1" evidence="1">
    <location>
        <begin position="190"/>
        <end position="425"/>
    </location>
</feature>
<dbReference type="GO" id="GO:0016491">
    <property type="term" value="F:oxidoreductase activity"/>
    <property type="evidence" value="ECO:0007669"/>
    <property type="project" value="InterPro"/>
</dbReference>
<dbReference type="InterPro" id="IPR052673">
    <property type="entry name" value="Ni-siroh_cyclase_CfbD"/>
</dbReference>
<dbReference type="PANTHER" id="PTHR42846">
    <property type="entry name" value="NI-SIROHYDROCHLORIN A,C-DIAMIDE REDUCTIVE CYCLASE COMPLEX, COMPONENT CFBD"/>
    <property type="match status" value="1"/>
</dbReference>
<gene>
    <name evidence="2" type="ORF">CPZ25_001815</name>
</gene>